<dbReference type="Proteomes" id="UP000483035">
    <property type="component" value="Unassembled WGS sequence"/>
</dbReference>
<protein>
    <submittedName>
        <fullName evidence="1">Uncharacterized protein</fullName>
    </submittedName>
</protein>
<accession>A0A6L9U9Z6</accession>
<dbReference type="RefSeq" id="WP_163987419.1">
    <property type="nucleotide sequence ID" value="NZ_WUEY01000006.1"/>
</dbReference>
<dbReference type="AlphaFoldDB" id="A0A6L9U9Z6"/>
<evidence type="ECO:0000313" key="1">
    <source>
        <dbReference type="EMBL" id="NEI70930.1"/>
    </source>
</evidence>
<evidence type="ECO:0000313" key="2">
    <source>
        <dbReference type="Proteomes" id="UP000483035"/>
    </source>
</evidence>
<organism evidence="1 2">
    <name type="scientific">Rhizobium lusitanum</name>
    <dbReference type="NCBI Taxonomy" id="293958"/>
    <lineage>
        <taxon>Bacteria</taxon>
        <taxon>Pseudomonadati</taxon>
        <taxon>Pseudomonadota</taxon>
        <taxon>Alphaproteobacteria</taxon>
        <taxon>Hyphomicrobiales</taxon>
        <taxon>Rhizobiaceae</taxon>
        <taxon>Rhizobium/Agrobacterium group</taxon>
        <taxon>Rhizobium</taxon>
    </lineage>
</organism>
<sequence length="99" mass="11451">MKRMERLAGRALRPKELEIAERVFDLVSAQPWFDRSEYCLDGFAIRLINLVRSGIANSTQLETIAVLWAMTNFSCDMTKSQRMKLLAAHEAQRHRAIRT</sequence>
<gene>
    <name evidence="1" type="ORF">GR212_15205</name>
</gene>
<reference evidence="1 2" key="1">
    <citation type="submission" date="2019-12" db="EMBL/GenBank/DDBJ databases">
        <title>Rhizobium genotypes associated with high levels of biological nitrogen fixation by grain legumes in a temperate-maritime cropping system.</title>
        <authorList>
            <person name="Maluk M."/>
            <person name="Francesc Ferrando Molina F."/>
            <person name="Lopez Del Egido L."/>
            <person name="Lafos M."/>
            <person name="Langarica-Fuentes A."/>
            <person name="Gebre Yohannes G."/>
            <person name="Young M.W."/>
            <person name="Martin P."/>
            <person name="Gantlett R."/>
            <person name="Kenicer G."/>
            <person name="Hawes C."/>
            <person name="Begg G.S."/>
            <person name="Quilliam R.S."/>
            <person name="Squire G.R."/>
            <person name="Poole P.S."/>
            <person name="Young P.W."/>
            <person name="Iannetta P.M."/>
            <person name="James E.K."/>
        </authorList>
    </citation>
    <scope>NUCLEOTIDE SEQUENCE [LARGE SCALE GENOMIC DNA]</scope>
    <source>
        <strain evidence="1 2">JHI1118</strain>
    </source>
</reference>
<proteinExistence type="predicted"/>
<dbReference type="EMBL" id="WUEY01000006">
    <property type="protein sequence ID" value="NEI70930.1"/>
    <property type="molecule type" value="Genomic_DNA"/>
</dbReference>
<comment type="caution">
    <text evidence="1">The sequence shown here is derived from an EMBL/GenBank/DDBJ whole genome shotgun (WGS) entry which is preliminary data.</text>
</comment>
<name>A0A6L9U9Z6_9HYPH</name>